<evidence type="ECO:0000259" key="2">
    <source>
        <dbReference type="Pfam" id="PF25465"/>
    </source>
</evidence>
<sequence length="971" mass="106162">MSTSSTRRMKDRDGGDGGASAVKVAAHRSSRSLTPASSSDKIPSANALRKLSAEKENRRSTSRGAATAATQRPTIRPMPRVDKASLVGVGSGIDSRERKSTSSVPRGRSSSPSDFTRVLSDTRKDRRVSVDRVVKGSVAEPNRSAFSGSRGVRVGNQAKGYRDLSIKGSAQVGSRAKLRGHADESVIKSLKSETKSRNGGVMESKVEESENNKSFVKSSSVHDGGDLQIYREKVDSESELKNRIDIGIGAHRSPCSTGLEKTGKDINSCFAEVVGKSAGKAKVLEIPNEKESGDDCSSSGVTCKYPSRLHEKLAFLEGKVKRIASDIRRTKEMLDLNNPDQSKVILSDIQDKISGIEKAIDHVASDSNAKVGYLKSNANDDKEPNMVVDSQDKKVDKGKRGAKELSSEELEARLFPHRKLLQNRPSNKTSLENCPSNESTEKQDDFEETTEEKVLSPIEETKIAQEFLANLNKEAGNVKSRDGEADMKYCRVKETGGGASAKTKDDSSAFNQTCDVELLLTTDEKLEEFDDQENRQGLYIDEETEDDFIYSLNDIGNKTAVGGWFVSEGEAVLIAHDDGSCSYYDIANREEKALYMPTSGVSPNMWRDCWLIRAPGSDGCSGRFVVAASAGNTMDSGFCSWDFYTKDIRAFQLEFGTATSRTALRPLSNNIGQRNSGSGSLATETSQWWYRPCGPLIISTASSQRAVKVFDIRDGEQVMKWEVQKPVLTMDYSSPLQWRNRGKVVLAEAETISLWDVNSLSPQALLSIPSSGQKISALHVSNTDAELGGGVRQRASLSEAEGNDGVFCTSDAINVLDFRQPNGVGLRIPKHGLHVQSVFSRGDSIFLGCSTSSSIAKKQSSSMVQQFSLRKQGLFTSYALPESNAHPHHSAITQVWGNSNFVMGVCGLGLFVFDALKDDPLRAFNMDTTNNTQRVNQVIGPDDLYWPSFDYMSSRALLISRDRPAMWKQLS</sequence>
<feature type="compositionally biased region" description="Low complexity" evidence="1">
    <location>
        <begin position="101"/>
        <end position="113"/>
    </location>
</feature>
<dbReference type="SUPFAM" id="SSF50998">
    <property type="entry name" value="Quinoprotein alcohol dehydrogenase-like"/>
    <property type="match status" value="1"/>
</dbReference>
<dbReference type="InterPro" id="IPR015943">
    <property type="entry name" value="WD40/YVTN_repeat-like_dom_sf"/>
</dbReference>
<dbReference type="Gene3D" id="2.130.10.10">
    <property type="entry name" value="YVTN repeat-like/Quinoprotein amine dehydrogenase"/>
    <property type="match status" value="1"/>
</dbReference>
<dbReference type="InterPro" id="IPR057442">
    <property type="entry name" value="Beta-prop_At4g14310"/>
</dbReference>
<dbReference type="PANTHER" id="PTHR35492">
    <property type="entry name" value="TRANSDUCIN/WD40 REPEAT-LIKE SUPERFAMILY PROTEIN"/>
    <property type="match status" value="1"/>
</dbReference>
<evidence type="ECO:0000256" key="1">
    <source>
        <dbReference type="SAM" id="MobiDB-lite"/>
    </source>
</evidence>
<dbReference type="InterPro" id="IPR045289">
    <property type="entry name" value="At4g14310-like"/>
</dbReference>
<dbReference type="InterPro" id="IPR011047">
    <property type="entry name" value="Quinoprotein_ADH-like_sf"/>
</dbReference>
<feature type="compositionally biased region" description="Basic and acidic residues" evidence="1">
    <location>
        <begin position="180"/>
        <end position="196"/>
    </location>
</feature>
<dbReference type="Proteomes" id="UP001293593">
    <property type="component" value="Unassembled WGS sequence"/>
</dbReference>
<feature type="region of interest" description="Disordered" evidence="1">
    <location>
        <begin position="1"/>
        <end position="127"/>
    </location>
</feature>
<protein>
    <recommendedName>
        <fullName evidence="2">At4g14310 8-bladed propeller domain-containing protein</fullName>
    </recommendedName>
</protein>
<dbReference type="PANTHER" id="PTHR35492:SF1">
    <property type="entry name" value="TRANSDUCIN_WD40 REPEAT-LIKE SUPERFAMILY PROTEIN"/>
    <property type="match status" value="1"/>
</dbReference>
<name>A0AAE1J9B5_9FABA</name>
<feature type="compositionally biased region" description="Polar residues" evidence="1">
    <location>
        <begin position="423"/>
        <end position="438"/>
    </location>
</feature>
<feature type="compositionally biased region" description="Basic and acidic residues" evidence="1">
    <location>
        <begin position="378"/>
        <end position="414"/>
    </location>
</feature>
<evidence type="ECO:0000313" key="3">
    <source>
        <dbReference type="EMBL" id="KAK4266175.1"/>
    </source>
</evidence>
<evidence type="ECO:0000313" key="4">
    <source>
        <dbReference type="Proteomes" id="UP001293593"/>
    </source>
</evidence>
<feature type="region of interest" description="Disordered" evidence="1">
    <location>
        <begin position="374"/>
        <end position="456"/>
    </location>
</feature>
<reference evidence="3" key="1">
    <citation type="submission" date="2023-10" db="EMBL/GenBank/DDBJ databases">
        <title>Chromosome-level genome of the transformable northern wattle, Acacia crassicarpa.</title>
        <authorList>
            <person name="Massaro I."/>
            <person name="Sinha N.R."/>
            <person name="Poethig S."/>
            <person name="Leichty A.R."/>
        </authorList>
    </citation>
    <scope>NUCLEOTIDE SEQUENCE</scope>
    <source>
        <strain evidence="3">Acra3RX</strain>
        <tissue evidence="3">Leaf</tissue>
    </source>
</reference>
<organism evidence="3 4">
    <name type="scientific">Acacia crassicarpa</name>
    <name type="common">northern wattle</name>
    <dbReference type="NCBI Taxonomy" id="499986"/>
    <lineage>
        <taxon>Eukaryota</taxon>
        <taxon>Viridiplantae</taxon>
        <taxon>Streptophyta</taxon>
        <taxon>Embryophyta</taxon>
        <taxon>Tracheophyta</taxon>
        <taxon>Spermatophyta</taxon>
        <taxon>Magnoliopsida</taxon>
        <taxon>eudicotyledons</taxon>
        <taxon>Gunneridae</taxon>
        <taxon>Pentapetalae</taxon>
        <taxon>rosids</taxon>
        <taxon>fabids</taxon>
        <taxon>Fabales</taxon>
        <taxon>Fabaceae</taxon>
        <taxon>Caesalpinioideae</taxon>
        <taxon>mimosoid clade</taxon>
        <taxon>Acacieae</taxon>
        <taxon>Acacia</taxon>
    </lineage>
</organism>
<dbReference type="EMBL" id="JAWXYG010000008">
    <property type="protein sequence ID" value="KAK4266175.1"/>
    <property type="molecule type" value="Genomic_DNA"/>
</dbReference>
<dbReference type="Pfam" id="PF25465">
    <property type="entry name" value="Beta-prop_At4g14310"/>
    <property type="match status" value="1"/>
</dbReference>
<keyword evidence="4" id="KW-1185">Reference proteome</keyword>
<proteinExistence type="predicted"/>
<comment type="caution">
    <text evidence="3">The sequence shown here is derived from an EMBL/GenBank/DDBJ whole genome shotgun (WGS) entry which is preliminary data.</text>
</comment>
<accession>A0AAE1J9B5</accession>
<feature type="region of interest" description="Disordered" evidence="1">
    <location>
        <begin position="169"/>
        <end position="221"/>
    </location>
</feature>
<feature type="compositionally biased region" description="Low complexity" evidence="1">
    <location>
        <begin position="62"/>
        <end position="72"/>
    </location>
</feature>
<dbReference type="AlphaFoldDB" id="A0AAE1J9B5"/>
<gene>
    <name evidence="3" type="ORF">QN277_027135</name>
</gene>
<feature type="domain" description="At4g14310 8-bladed propeller" evidence="2">
    <location>
        <begin position="682"/>
        <end position="966"/>
    </location>
</feature>